<gene>
    <name evidence="1" type="ORF">LX15_006402</name>
</gene>
<organism evidence="1 2">
    <name type="scientific">Streptoalloteichus tenebrarius (strain ATCC 17920 / DSM 40477 / JCM 4838 / CBS 697.72 / NBRC 16177 / NCIMB 11028 / NRRL B-12390 / A12253. 1 / ISP 5477)</name>
    <name type="common">Streptomyces tenebrarius</name>
    <dbReference type="NCBI Taxonomy" id="1933"/>
    <lineage>
        <taxon>Bacteria</taxon>
        <taxon>Bacillati</taxon>
        <taxon>Actinomycetota</taxon>
        <taxon>Actinomycetes</taxon>
        <taxon>Pseudonocardiales</taxon>
        <taxon>Pseudonocardiaceae</taxon>
        <taxon>Streptoalloteichus</taxon>
    </lineage>
</organism>
<dbReference type="Proteomes" id="UP001205311">
    <property type="component" value="Unassembled WGS sequence"/>
</dbReference>
<sequence length="132" mass="13822">MSDWLNITAPSTGAALVGGLAGAAGAPASATGGSFRVTRDQAPALKAKFQEAIDKLERARKKVRNVRVIEPPAADRSSEKLAEALHDKAVGESGSALRAIESAIEAYQSVVDQLDKAMGTYQQSDENHGFKG</sequence>
<name>A0ABT1I4I8_STRSD</name>
<dbReference type="EMBL" id="JAMTCP010000090">
    <property type="protein sequence ID" value="MCP2262660.1"/>
    <property type="molecule type" value="Genomic_DNA"/>
</dbReference>
<reference evidence="1 2" key="1">
    <citation type="submission" date="2022-06" db="EMBL/GenBank/DDBJ databases">
        <title>Genomic Encyclopedia of Archaeal and Bacterial Type Strains, Phase II (KMG-II): from individual species to whole genera.</title>
        <authorList>
            <person name="Goeker M."/>
        </authorList>
    </citation>
    <scope>NUCLEOTIDE SEQUENCE [LARGE SCALE GENOMIC DNA]</scope>
    <source>
        <strain evidence="1 2">DSM 40477</strain>
    </source>
</reference>
<accession>A0ABT1I4I8</accession>
<evidence type="ECO:0000313" key="1">
    <source>
        <dbReference type="EMBL" id="MCP2262660.1"/>
    </source>
</evidence>
<comment type="caution">
    <text evidence="1">The sequence shown here is derived from an EMBL/GenBank/DDBJ whole genome shotgun (WGS) entry which is preliminary data.</text>
</comment>
<dbReference type="RefSeq" id="WP_253674899.1">
    <property type="nucleotide sequence ID" value="NZ_JAMTCP010000090.1"/>
</dbReference>
<evidence type="ECO:0000313" key="2">
    <source>
        <dbReference type="Proteomes" id="UP001205311"/>
    </source>
</evidence>
<keyword evidence="2" id="KW-1185">Reference proteome</keyword>
<protein>
    <recommendedName>
        <fullName evidence="3">PE domain-containing protein</fullName>
    </recommendedName>
</protein>
<evidence type="ECO:0008006" key="3">
    <source>
        <dbReference type="Google" id="ProtNLM"/>
    </source>
</evidence>
<proteinExistence type="predicted"/>